<keyword evidence="6" id="KW-0472">Membrane</keyword>
<evidence type="ECO:0000256" key="6">
    <source>
        <dbReference type="ARBA" id="ARBA00023136"/>
    </source>
</evidence>
<keyword evidence="3" id="KW-1134">Transmembrane beta strand</keyword>
<dbReference type="InterPro" id="IPR005017">
    <property type="entry name" value="OMPP1/FadL/TodX"/>
</dbReference>
<feature type="signal peptide" evidence="8">
    <location>
        <begin position="1"/>
        <end position="23"/>
    </location>
</feature>
<accession>A0A851GR64</accession>
<feature type="chain" id="PRO_5032486430" evidence="8">
    <location>
        <begin position="24"/>
        <end position="401"/>
    </location>
</feature>
<comment type="caution">
    <text evidence="9">The sequence shown here is derived from an EMBL/GenBank/DDBJ whole genome shotgun (WGS) entry which is preliminary data.</text>
</comment>
<dbReference type="PANTHER" id="PTHR35093:SF8">
    <property type="entry name" value="OUTER MEMBRANE PROTEIN NMB0088-RELATED"/>
    <property type="match status" value="1"/>
</dbReference>
<comment type="subcellular location">
    <subcellularLocation>
        <location evidence="1">Cell outer membrane</location>
        <topology evidence="1">Multi-pass membrane protein</topology>
    </subcellularLocation>
</comment>
<dbReference type="GO" id="GO:0009279">
    <property type="term" value="C:cell outer membrane"/>
    <property type="evidence" value="ECO:0007669"/>
    <property type="project" value="UniProtKB-SubCell"/>
</dbReference>
<dbReference type="Gene3D" id="2.40.160.60">
    <property type="entry name" value="Outer membrane protein transport protein (OMPP1/FadL/TodX)"/>
    <property type="match status" value="1"/>
</dbReference>
<evidence type="ECO:0000256" key="1">
    <source>
        <dbReference type="ARBA" id="ARBA00004571"/>
    </source>
</evidence>
<evidence type="ECO:0000256" key="5">
    <source>
        <dbReference type="ARBA" id="ARBA00022729"/>
    </source>
</evidence>
<sequence>MKYKSTGIAITAASLAIISQASATNGVNLIGIGPISRSLGGTGIAAPQDAVSAVFSNPAAMCISESCSKPQADFSLTTFMPSTSAKISMGPNTFKGDSDSDLYFIPAMGVSLPIGHEGSHWRAGMAIYGISGLGVDYESEPIGSVIPFNFTELQIMKVAPSVAYSINPDVSIGASLHVNYASLEIGSGVFPTGKNDDTDWSMGIQLGATWRISNSVTAGLTYTTAQSNTFEDVMPEFGMMGPTGATTDFDLELPQQAGIGVAWVGMEERLTLSFDCKWINWGSADGYSDFGWRDQWTFGLGAQYEVIQDTMVLRIGYNYGENPLRNQEFQQDVMSIVGFPAIVEHHLGMGIGYQINEDFVLNLSWVHAFENTMKSKTPDGSAKVESSLSEDTIDVGLTWRF</sequence>
<proteinExistence type="inferred from homology"/>
<evidence type="ECO:0000313" key="10">
    <source>
        <dbReference type="Proteomes" id="UP000557872"/>
    </source>
</evidence>
<dbReference type="SUPFAM" id="SSF56935">
    <property type="entry name" value="Porins"/>
    <property type="match status" value="1"/>
</dbReference>
<name>A0A851GR64_9BACT</name>
<keyword evidence="10" id="KW-1185">Reference proteome</keyword>
<evidence type="ECO:0000256" key="8">
    <source>
        <dbReference type="SAM" id="SignalP"/>
    </source>
</evidence>
<dbReference type="EMBL" id="JACBAZ010000005">
    <property type="protein sequence ID" value="NWK56694.1"/>
    <property type="molecule type" value="Genomic_DNA"/>
</dbReference>
<keyword evidence="5 8" id="KW-0732">Signal</keyword>
<dbReference type="Pfam" id="PF03349">
    <property type="entry name" value="Toluene_X"/>
    <property type="match status" value="1"/>
</dbReference>
<evidence type="ECO:0000256" key="3">
    <source>
        <dbReference type="ARBA" id="ARBA00022452"/>
    </source>
</evidence>
<dbReference type="Proteomes" id="UP000557872">
    <property type="component" value="Unassembled WGS sequence"/>
</dbReference>
<gene>
    <name evidence="9" type="ORF">HW115_13810</name>
</gene>
<protein>
    <submittedName>
        <fullName evidence="9">Outer membrane protein transport protein</fullName>
    </submittedName>
</protein>
<evidence type="ECO:0000256" key="7">
    <source>
        <dbReference type="ARBA" id="ARBA00023237"/>
    </source>
</evidence>
<comment type="similarity">
    <text evidence="2">Belongs to the OmpP1/FadL family.</text>
</comment>
<keyword evidence="7" id="KW-0998">Cell outer membrane</keyword>
<dbReference type="AlphaFoldDB" id="A0A851GR64"/>
<dbReference type="GO" id="GO:0015483">
    <property type="term" value="F:long-chain fatty acid transporting porin activity"/>
    <property type="evidence" value="ECO:0007669"/>
    <property type="project" value="TreeGrafter"/>
</dbReference>
<keyword evidence="4" id="KW-0812">Transmembrane</keyword>
<organism evidence="9 10">
    <name type="scientific">Oceaniferula marina</name>
    <dbReference type="NCBI Taxonomy" id="2748318"/>
    <lineage>
        <taxon>Bacteria</taxon>
        <taxon>Pseudomonadati</taxon>
        <taxon>Verrucomicrobiota</taxon>
        <taxon>Verrucomicrobiia</taxon>
        <taxon>Verrucomicrobiales</taxon>
        <taxon>Verrucomicrobiaceae</taxon>
        <taxon>Oceaniferula</taxon>
    </lineage>
</organism>
<evidence type="ECO:0000256" key="4">
    <source>
        <dbReference type="ARBA" id="ARBA00022692"/>
    </source>
</evidence>
<dbReference type="RefSeq" id="WP_178933492.1">
    <property type="nucleotide sequence ID" value="NZ_JACBAZ010000005.1"/>
</dbReference>
<evidence type="ECO:0000313" key="9">
    <source>
        <dbReference type="EMBL" id="NWK56694.1"/>
    </source>
</evidence>
<evidence type="ECO:0000256" key="2">
    <source>
        <dbReference type="ARBA" id="ARBA00008163"/>
    </source>
</evidence>
<reference evidence="9 10" key="1">
    <citation type="submission" date="2020-07" db="EMBL/GenBank/DDBJ databases">
        <title>Roseicoccus Jingziensis gen. nov., sp. nov., isolated from coastal seawater.</title>
        <authorList>
            <person name="Feng X."/>
        </authorList>
    </citation>
    <scope>NUCLEOTIDE SEQUENCE [LARGE SCALE GENOMIC DNA]</scope>
    <source>
        <strain evidence="9 10">N1E253</strain>
    </source>
</reference>
<dbReference type="PANTHER" id="PTHR35093">
    <property type="entry name" value="OUTER MEMBRANE PROTEIN NMB0088-RELATED"/>
    <property type="match status" value="1"/>
</dbReference>